<evidence type="ECO:0000256" key="1">
    <source>
        <dbReference type="SAM" id="MobiDB-lite"/>
    </source>
</evidence>
<dbReference type="EMBL" id="LK032605">
    <property type="protein sequence ID" value="CDY44902.1"/>
    <property type="molecule type" value="Genomic_DNA"/>
</dbReference>
<organism evidence="2 3">
    <name type="scientific">Brassica napus</name>
    <name type="common">Rape</name>
    <dbReference type="NCBI Taxonomy" id="3708"/>
    <lineage>
        <taxon>Eukaryota</taxon>
        <taxon>Viridiplantae</taxon>
        <taxon>Streptophyta</taxon>
        <taxon>Embryophyta</taxon>
        <taxon>Tracheophyta</taxon>
        <taxon>Spermatophyta</taxon>
        <taxon>Magnoliopsida</taxon>
        <taxon>eudicotyledons</taxon>
        <taxon>Gunneridae</taxon>
        <taxon>Pentapetalae</taxon>
        <taxon>rosids</taxon>
        <taxon>malvids</taxon>
        <taxon>Brassicales</taxon>
        <taxon>Brassicaceae</taxon>
        <taxon>Brassiceae</taxon>
        <taxon>Brassica</taxon>
    </lineage>
</organism>
<name>A0A078I4D2_BRANA</name>
<dbReference type="PaxDb" id="3708-A0A078I4D2"/>
<protein>
    <submittedName>
        <fullName evidence="2">BnaA02g13800D protein</fullName>
    </submittedName>
</protein>
<reference evidence="2 3" key="1">
    <citation type="journal article" date="2014" name="Science">
        <title>Plant genetics. Early allopolyploid evolution in the post-Neolithic Brassica napus oilseed genome.</title>
        <authorList>
            <person name="Chalhoub B."/>
            <person name="Denoeud F."/>
            <person name="Liu S."/>
            <person name="Parkin I.A."/>
            <person name="Tang H."/>
            <person name="Wang X."/>
            <person name="Chiquet J."/>
            <person name="Belcram H."/>
            <person name="Tong C."/>
            <person name="Samans B."/>
            <person name="Correa M."/>
            <person name="Da Silva C."/>
            <person name="Just J."/>
            <person name="Falentin C."/>
            <person name="Koh C.S."/>
            <person name="Le Clainche I."/>
            <person name="Bernard M."/>
            <person name="Bento P."/>
            <person name="Noel B."/>
            <person name="Labadie K."/>
            <person name="Alberti A."/>
            <person name="Charles M."/>
            <person name="Arnaud D."/>
            <person name="Guo H."/>
            <person name="Daviaud C."/>
            <person name="Alamery S."/>
            <person name="Jabbari K."/>
            <person name="Zhao M."/>
            <person name="Edger P.P."/>
            <person name="Chelaifa H."/>
            <person name="Tack D."/>
            <person name="Lassalle G."/>
            <person name="Mestiri I."/>
            <person name="Schnel N."/>
            <person name="Le Paslier M.C."/>
            <person name="Fan G."/>
            <person name="Renault V."/>
            <person name="Bayer P.E."/>
            <person name="Golicz A.A."/>
            <person name="Manoli S."/>
            <person name="Lee T.H."/>
            <person name="Thi V.H."/>
            <person name="Chalabi S."/>
            <person name="Hu Q."/>
            <person name="Fan C."/>
            <person name="Tollenaere R."/>
            <person name="Lu Y."/>
            <person name="Battail C."/>
            <person name="Shen J."/>
            <person name="Sidebottom C.H."/>
            <person name="Wang X."/>
            <person name="Canaguier A."/>
            <person name="Chauveau A."/>
            <person name="Berard A."/>
            <person name="Deniot G."/>
            <person name="Guan M."/>
            <person name="Liu Z."/>
            <person name="Sun F."/>
            <person name="Lim Y.P."/>
            <person name="Lyons E."/>
            <person name="Town C.D."/>
            <person name="Bancroft I."/>
            <person name="Wang X."/>
            <person name="Meng J."/>
            <person name="Ma J."/>
            <person name="Pires J.C."/>
            <person name="King G.J."/>
            <person name="Brunel D."/>
            <person name="Delourme R."/>
            <person name="Renard M."/>
            <person name="Aury J.M."/>
            <person name="Adams K.L."/>
            <person name="Batley J."/>
            <person name="Snowdon R.J."/>
            <person name="Tost J."/>
            <person name="Edwards D."/>
            <person name="Zhou Y."/>
            <person name="Hua W."/>
            <person name="Sharpe A.G."/>
            <person name="Paterson A.H."/>
            <person name="Guan C."/>
            <person name="Wincker P."/>
        </authorList>
    </citation>
    <scope>NUCLEOTIDE SEQUENCE [LARGE SCALE GENOMIC DNA]</scope>
    <source>
        <strain evidence="3">cv. Darmor-bzh</strain>
    </source>
</reference>
<evidence type="ECO:0000313" key="2">
    <source>
        <dbReference type="EMBL" id="CDY44902.1"/>
    </source>
</evidence>
<sequence length="30" mass="3169">MALSSSSSSSSSSTSYSRSCVQRDQKKPVT</sequence>
<proteinExistence type="predicted"/>
<gene>
    <name evidence="2" type="primary">BnaA02g13800D</name>
    <name evidence="2" type="ORF">GSBRNA2T00081056001</name>
</gene>
<dbReference type="Proteomes" id="UP000028999">
    <property type="component" value="Unassembled WGS sequence"/>
</dbReference>
<feature type="compositionally biased region" description="Basic and acidic residues" evidence="1">
    <location>
        <begin position="21"/>
        <end position="30"/>
    </location>
</feature>
<evidence type="ECO:0000313" key="3">
    <source>
        <dbReference type="Proteomes" id="UP000028999"/>
    </source>
</evidence>
<feature type="compositionally biased region" description="Low complexity" evidence="1">
    <location>
        <begin position="1"/>
        <end position="19"/>
    </location>
</feature>
<dbReference type="Gramene" id="CDY44902">
    <property type="protein sequence ID" value="CDY44902"/>
    <property type="gene ID" value="GSBRNA2T00081056001"/>
</dbReference>
<keyword evidence="3" id="KW-1185">Reference proteome</keyword>
<dbReference type="AlphaFoldDB" id="A0A078I4D2"/>
<accession>A0A078I4D2</accession>
<feature type="region of interest" description="Disordered" evidence="1">
    <location>
        <begin position="1"/>
        <end position="30"/>
    </location>
</feature>